<accession>A0AA86NAH7</accession>
<proteinExistence type="predicted"/>
<organism evidence="1">
    <name type="scientific">Hexamita inflata</name>
    <dbReference type="NCBI Taxonomy" id="28002"/>
    <lineage>
        <taxon>Eukaryota</taxon>
        <taxon>Metamonada</taxon>
        <taxon>Diplomonadida</taxon>
        <taxon>Hexamitidae</taxon>
        <taxon>Hexamitinae</taxon>
        <taxon>Hexamita</taxon>
    </lineage>
</organism>
<evidence type="ECO:0000313" key="1">
    <source>
        <dbReference type="EMBL" id="CAI9916099.1"/>
    </source>
</evidence>
<reference evidence="1" key="1">
    <citation type="submission" date="2023-06" db="EMBL/GenBank/DDBJ databases">
        <authorList>
            <person name="Kurt Z."/>
        </authorList>
    </citation>
    <scope>NUCLEOTIDE SEQUENCE</scope>
</reference>
<dbReference type="EMBL" id="CATOUU010000092">
    <property type="protein sequence ID" value="CAI9916099.1"/>
    <property type="molecule type" value="Genomic_DNA"/>
</dbReference>
<keyword evidence="3" id="KW-1185">Reference proteome</keyword>
<comment type="caution">
    <text evidence="1">The sequence shown here is derived from an EMBL/GenBank/DDBJ whole genome shotgun (WGS) entry which is preliminary data.</text>
</comment>
<dbReference type="EMBL" id="CAXDID020000631">
    <property type="protein sequence ID" value="CAL6107210.1"/>
    <property type="molecule type" value="Genomic_DNA"/>
</dbReference>
<evidence type="ECO:0000313" key="2">
    <source>
        <dbReference type="EMBL" id="CAL6107210.1"/>
    </source>
</evidence>
<protein>
    <submittedName>
        <fullName evidence="2">Hypothetical_protein</fullName>
    </submittedName>
</protein>
<evidence type="ECO:0000313" key="3">
    <source>
        <dbReference type="Proteomes" id="UP001642409"/>
    </source>
</evidence>
<name>A0AA86NAH7_9EUKA</name>
<reference evidence="2 3" key="2">
    <citation type="submission" date="2024-07" db="EMBL/GenBank/DDBJ databases">
        <authorList>
            <person name="Akdeniz Z."/>
        </authorList>
    </citation>
    <scope>NUCLEOTIDE SEQUENCE [LARGE SCALE GENOMIC DNA]</scope>
</reference>
<sequence length="140" mass="16628">MRTYQVFYTIGLDSLTSILVNIFTYELNNQLGYKNIYQTLLLKQLLSDHSFPISITKVYICRIRGFAFKNMKKLIKELQYCSPLQTQKHYALPLIRQSKDSYQPSQRQLQRQLPRSTMLVQVPNQLRLSEEAIQRDNPRR</sequence>
<dbReference type="AlphaFoldDB" id="A0AA86NAH7"/>
<dbReference type="Proteomes" id="UP001642409">
    <property type="component" value="Unassembled WGS sequence"/>
</dbReference>
<gene>
    <name evidence="1" type="ORF">HINF_LOCUS3744</name>
    <name evidence="2" type="ORF">HINF_LOCUS74373</name>
</gene>